<proteinExistence type="predicted"/>
<evidence type="ECO:0000256" key="4">
    <source>
        <dbReference type="ARBA" id="ARBA00022989"/>
    </source>
</evidence>
<evidence type="ECO:0000256" key="3">
    <source>
        <dbReference type="ARBA" id="ARBA00022692"/>
    </source>
</evidence>
<accession>D2MP72</accession>
<name>D2MP72_9FIRM</name>
<evidence type="ECO:0000256" key="2">
    <source>
        <dbReference type="ARBA" id="ARBA00022475"/>
    </source>
</evidence>
<dbReference type="Proteomes" id="UP000005017">
    <property type="component" value="Unassembled WGS sequence"/>
</dbReference>
<evidence type="ECO:0008006" key="9">
    <source>
        <dbReference type="Google" id="ProtNLM"/>
    </source>
</evidence>
<comment type="subcellular location">
    <subcellularLocation>
        <location evidence="1">Cell membrane</location>
        <topology evidence="1">Multi-pass membrane protein</topology>
    </subcellularLocation>
</comment>
<evidence type="ECO:0000256" key="6">
    <source>
        <dbReference type="SAM" id="Phobius"/>
    </source>
</evidence>
<keyword evidence="2" id="KW-1003">Cell membrane</keyword>
<evidence type="ECO:0000256" key="1">
    <source>
        <dbReference type="ARBA" id="ARBA00004651"/>
    </source>
</evidence>
<feature type="transmembrane region" description="Helical" evidence="6">
    <location>
        <begin position="9"/>
        <end position="27"/>
    </location>
</feature>
<comment type="caution">
    <text evidence="7">The sequence shown here is derived from an EMBL/GenBank/DDBJ whole genome shotgun (WGS) entry which is preliminary data.</text>
</comment>
<evidence type="ECO:0000313" key="7">
    <source>
        <dbReference type="EMBL" id="EFC05484.1"/>
    </source>
</evidence>
<feature type="transmembrane region" description="Helical" evidence="6">
    <location>
        <begin position="75"/>
        <end position="93"/>
    </location>
</feature>
<gene>
    <name evidence="7" type="ORF">HMPREF9013_1187</name>
</gene>
<keyword evidence="3 6" id="KW-0812">Transmembrane</keyword>
<evidence type="ECO:0000313" key="8">
    <source>
        <dbReference type="Proteomes" id="UP000005017"/>
    </source>
</evidence>
<feature type="transmembrane region" description="Helical" evidence="6">
    <location>
        <begin position="99"/>
        <end position="121"/>
    </location>
</feature>
<feature type="transmembrane region" description="Helical" evidence="6">
    <location>
        <begin position="47"/>
        <end position="68"/>
    </location>
</feature>
<protein>
    <recommendedName>
        <fullName evidence="9">YitT family protein</fullName>
    </recommendedName>
</protein>
<dbReference type="InterPro" id="IPR003740">
    <property type="entry name" value="YitT"/>
</dbReference>
<keyword evidence="5 6" id="KW-0472">Membrane</keyword>
<dbReference type="AlphaFoldDB" id="D2MP72"/>
<dbReference type="EMBL" id="ADFR01000009">
    <property type="protein sequence ID" value="EFC05484.1"/>
    <property type="molecule type" value="Genomic_DNA"/>
</dbReference>
<dbReference type="PANTHER" id="PTHR33545">
    <property type="entry name" value="UPF0750 MEMBRANE PROTEIN YITT-RELATED"/>
    <property type="match status" value="1"/>
</dbReference>
<dbReference type="Pfam" id="PF02588">
    <property type="entry name" value="YitT_membrane"/>
    <property type="match status" value="1"/>
</dbReference>
<keyword evidence="4 6" id="KW-1133">Transmembrane helix</keyword>
<dbReference type="InterPro" id="IPR051461">
    <property type="entry name" value="UPF0750_membrane"/>
</dbReference>
<evidence type="ECO:0000256" key="5">
    <source>
        <dbReference type="ARBA" id="ARBA00023136"/>
    </source>
</evidence>
<organism evidence="7 8">
    <name type="scientific">Bulleidia extructa W1219</name>
    <dbReference type="NCBI Taxonomy" id="679192"/>
    <lineage>
        <taxon>Bacteria</taxon>
        <taxon>Bacillati</taxon>
        <taxon>Bacillota</taxon>
        <taxon>Erysipelotrichia</taxon>
        <taxon>Erysipelotrichales</taxon>
        <taxon>Erysipelotrichaceae</taxon>
        <taxon>Bulleidia</taxon>
    </lineage>
</organism>
<dbReference type="eggNOG" id="COG1284">
    <property type="taxonomic scope" value="Bacteria"/>
</dbReference>
<feature type="transmembrane region" description="Helical" evidence="6">
    <location>
        <begin position="172"/>
        <end position="189"/>
    </location>
</feature>
<sequence length="199" mass="22071">MFRTSFKEIGFLVLSSGLTALAVRLFFVEYSLTPGGITGMAIILSSLLRLPVDFISLCISVPLLMISFFVLGNKFVFKTILITVMIPLFLRMIPQIHVVNHILIASIFGGILVGISISIAIRERCATGGTDTIAYLIQKMNHRWKLSKIIFMIDMIIVIFSCVISKQFYTSFFSAISLGIIVMTIKLLTANKVEKSALP</sequence>
<dbReference type="RefSeq" id="WP_006627193.1">
    <property type="nucleotide sequence ID" value="NZ_ADFR01000009.1"/>
</dbReference>
<feature type="transmembrane region" description="Helical" evidence="6">
    <location>
        <begin position="149"/>
        <end position="166"/>
    </location>
</feature>
<dbReference type="STRING" id="679192.HMPREF9013_1187"/>
<dbReference type="GO" id="GO:0005886">
    <property type="term" value="C:plasma membrane"/>
    <property type="evidence" value="ECO:0007669"/>
    <property type="project" value="UniProtKB-SubCell"/>
</dbReference>
<keyword evidence="8" id="KW-1185">Reference proteome</keyword>
<dbReference type="OrthoDB" id="3180973at2"/>
<dbReference type="PANTHER" id="PTHR33545:SF9">
    <property type="entry name" value="UPF0750 MEMBRANE PROTEIN YITE"/>
    <property type="match status" value="1"/>
</dbReference>
<reference evidence="8" key="1">
    <citation type="submission" date="2009-12" db="EMBL/GenBank/DDBJ databases">
        <title>Sequence of Clostridiales genomosp. BVAB3 str. UPII9-5.</title>
        <authorList>
            <person name="Madupu R."/>
            <person name="Durkin A.S."/>
            <person name="Torralba M."/>
            <person name="Methe B."/>
            <person name="Sutton G.G."/>
            <person name="Strausberg R.L."/>
            <person name="Nelson K.E."/>
        </authorList>
    </citation>
    <scope>NUCLEOTIDE SEQUENCE [LARGE SCALE GENOMIC DNA]</scope>
    <source>
        <strain evidence="8">W1219</strain>
    </source>
</reference>